<proteinExistence type="predicted"/>
<sequence length="67" mass="7566">MVGAVLRWVSRPIKATENSSGEVRSIFDVRRLSEWHAEDGMPSPRAVSCSIAVADNYWRYLRGQATQ</sequence>
<protein>
    <submittedName>
        <fullName evidence="1">Uncharacterized protein</fullName>
    </submittedName>
</protein>
<dbReference type="AlphaFoldDB" id="A0A6N7YMT2"/>
<dbReference type="Proteomes" id="UP000440096">
    <property type="component" value="Unassembled WGS sequence"/>
</dbReference>
<dbReference type="OrthoDB" id="2573519at2"/>
<gene>
    <name evidence="1" type="ORF">GKO32_09850</name>
</gene>
<comment type="caution">
    <text evidence="1">The sequence shown here is derived from an EMBL/GenBank/DDBJ whole genome shotgun (WGS) entry which is preliminary data.</text>
</comment>
<reference evidence="1 2" key="1">
    <citation type="submission" date="2019-11" db="EMBL/GenBank/DDBJ databases">
        <title>Draft genome of Amycolatopsis RM579.</title>
        <authorList>
            <person name="Duangmal K."/>
            <person name="Mingma R."/>
        </authorList>
    </citation>
    <scope>NUCLEOTIDE SEQUENCE [LARGE SCALE GENOMIC DNA]</scope>
    <source>
        <strain evidence="1 2">RM579</strain>
    </source>
</reference>
<keyword evidence="2" id="KW-1185">Reference proteome</keyword>
<dbReference type="EMBL" id="WMBA01000010">
    <property type="protein sequence ID" value="MTD54275.1"/>
    <property type="molecule type" value="Genomic_DNA"/>
</dbReference>
<evidence type="ECO:0000313" key="2">
    <source>
        <dbReference type="Proteomes" id="UP000440096"/>
    </source>
</evidence>
<evidence type="ECO:0000313" key="1">
    <source>
        <dbReference type="EMBL" id="MTD54275.1"/>
    </source>
</evidence>
<name>A0A6N7YMT2_9PSEU</name>
<accession>A0A6N7YMT2</accession>
<organism evidence="1 2">
    <name type="scientific">Amycolatopsis pithecellobii</name>
    <dbReference type="NCBI Taxonomy" id="664692"/>
    <lineage>
        <taxon>Bacteria</taxon>
        <taxon>Bacillati</taxon>
        <taxon>Actinomycetota</taxon>
        <taxon>Actinomycetes</taxon>
        <taxon>Pseudonocardiales</taxon>
        <taxon>Pseudonocardiaceae</taxon>
        <taxon>Amycolatopsis</taxon>
    </lineage>
</organism>